<dbReference type="Gene3D" id="3.30.40.100">
    <property type="match status" value="1"/>
</dbReference>
<dbReference type="InterPro" id="IPR011124">
    <property type="entry name" value="Znf_CW"/>
</dbReference>
<evidence type="ECO:0000256" key="4">
    <source>
        <dbReference type="SAM" id="MobiDB-lite"/>
    </source>
</evidence>
<dbReference type="AlphaFoldDB" id="A0AAE0GFJ9"/>
<dbReference type="CDD" id="cd20404">
    <property type="entry name" value="Tudor_Agenet_AtEML-like"/>
    <property type="match status" value="1"/>
</dbReference>
<dbReference type="EMBL" id="LGRX02006260">
    <property type="protein sequence ID" value="KAK3277062.1"/>
    <property type="molecule type" value="Genomic_DNA"/>
</dbReference>
<evidence type="ECO:0000256" key="2">
    <source>
        <dbReference type="ARBA" id="ARBA00022771"/>
    </source>
</evidence>
<evidence type="ECO:0000313" key="7">
    <source>
        <dbReference type="EMBL" id="KAK3277062.1"/>
    </source>
</evidence>
<dbReference type="Proteomes" id="UP001190700">
    <property type="component" value="Unassembled WGS sequence"/>
</dbReference>
<keyword evidence="8" id="KW-1185">Reference proteome</keyword>
<comment type="caution">
    <text evidence="7">The sequence shown here is derived from an EMBL/GenBank/DDBJ whole genome shotgun (WGS) entry which is preliminary data.</text>
</comment>
<feature type="region of interest" description="Disordered" evidence="4">
    <location>
        <begin position="1"/>
        <end position="42"/>
    </location>
</feature>
<dbReference type="SUPFAM" id="SSF63748">
    <property type="entry name" value="Tudor/PWWP/MBT"/>
    <property type="match status" value="1"/>
</dbReference>
<keyword evidence="2" id="KW-0863">Zinc-finger</keyword>
<evidence type="ECO:0000313" key="8">
    <source>
        <dbReference type="Proteomes" id="UP001190700"/>
    </source>
</evidence>
<dbReference type="Gene3D" id="2.30.30.140">
    <property type="match status" value="2"/>
</dbReference>
<keyword evidence="1" id="KW-0479">Metal-binding</keyword>
<evidence type="ECO:0000256" key="3">
    <source>
        <dbReference type="ARBA" id="ARBA00022833"/>
    </source>
</evidence>
<feature type="domain" description="CW-type" evidence="6">
    <location>
        <begin position="385"/>
        <end position="441"/>
    </location>
</feature>
<gene>
    <name evidence="7" type="ORF">CYMTET_14911</name>
</gene>
<reference evidence="7 8" key="1">
    <citation type="journal article" date="2015" name="Genome Biol. Evol.">
        <title>Comparative Genomics of a Bacterivorous Green Alga Reveals Evolutionary Causalities and Consequences of Phago-Mixotrophic Mode of Nutrition.</title>
        <authorList>
            <person name="Burns J.A."/>
            <person name="Paasch A."/>
            <person name="Narechania A."/>
            <person name="Kim E."/>
        </authorList>
    </citation>
    <scope>NUCLEOTIDE SEQUENCE [LARGE SCALE GENOMIC DNA]</scope>
    <source>
        <strain evidence="7 8">PLY_AMNH</strain>
    </source>
</reference>
<feature type="compositionally biased region" description="Low complexity" evidence="4">
    <location>
        <begin position="243"/>
        <end position="261"/>
    </location>
</feature>
<organism evidence="7 8">
    <name type="scientific">Cymbomonas tetramitiformis</name>
    <dbReference type="NCBI Taxonomy" id="36881"/>
    <lineage>
        <taxon>Eukaryota</taxon>
        <taxon>Viridiplantae</taxon>
        <taxon>Chlorophyta</taxon>
        <taxon>Pyramimonadophyceae</taxon>
        <taxon>Pyramimonadales</taxon>
        <taxon>Pyramimonadaceae</taxon>
        <taxon>Cymbomonas</taxon>
    </lineage>
</organism>
<dbReference type="InterPro" id="IPR000313">
    <property type="entry name" value="PWWP_dom"/>
</dbReference>
<feature type="domain" description="PWWP" evidence="5">
    <location>
        <begin position="68"/>
        <end position="130"/>
    </location>
</feature>
<proteinExistence type="predicted"/>
<dbReference type="GO" id="GO:0008270">
    <property type="term" value="F:zinc ion binding"/>
    <property type="evidence" value="ECO:0007669"/>
    <property type="project" value="UniProtKB-KW"/>
</dbReference>
<dbReference type="Pfam" id="PF07496">
    <property type="entry name" value="zf-CW"/>
    <property type="match status" value="1"/>
</dbReference>
<protein>
    <recommendedName>
        <fullName evidence="9">CW-type domain-containing protein</fullName>
    </recommendedName>
</protein>
<evidence type="ECO:0000259" key="6">
    <source>
        <dbReference type="PROSITE" id="PS51050"/>
    </source>
</evidence>
<evidence type="ECO:0000256" key="1">
    <source>
        <dbReference type="ARBA" id="ARBA00022723"/>
    </source>
</evidence>
<feature type="region of interest" description="Disordered" evidence="4">
    <location>
        <begin position="192"/>
        <end position="261"/>
    </location>
</feature>
<feature type="compositionally biased region" description="Basic and acidic residues" evidence="4">
    <location>
        <begin position="201"/>
        <end position="212"/>
    </location>
</feature>
<dbReference type="PROSITE" id="PS51050">
    <property type="entry name" value="ZF_CW"/>
    <property type="match status" value="1"/>
</dbReference>
<sequence>MAHTASQACSVAKPADGNTGLTLNNSHSDAAESSASKKDSIGQLVSSAEKSRSWVTTAEDIRAERAAALGIVWAEVLGHPFWPAQIIPSETGVKLCGLPESTADDTALQVFGTGSLHWLPNRSVVSWADGIDRRLHYKAMKRKYFTGVLEEVLTVVSNEVYPSSWWCVTSPSNTCGNKDSVRKLRCAGVAGDNEDLASGDSARHSAEERASARELQPQQKRRAKALSEEDYSPKRSRTFANGSEAATSSTPSQPSAIPVHQAPKPGALAAALRKAPRKPSSVQTRPTVAGDGKCGACAACLDSVQDLASLPPAIPPDLCEWGRSFLASTVSASAGGRYQNSEAKEANARKPFSKPSNKQPQQPAEADARAPSEGAASQAVVEVSKERAYGWVQCEHTTCGKWRRIPSAVANALEESGAAWYCEQNDDVQHASCTVAQELPNEEIDRQIAEDEENRCNVVVEYKTPDDCVGESTMEDEVSRSTEGIAMVSRTLEDSPWQDFLNKLSLPIAEKVNAGHAGAQLTSLGNQAIGWKLEVFWPLDSAWYTATVEGYDCHKWLMDVRYEDDAVEKLRLYELENLIRNAVPPET</sequence>
<dbReference type="Pfam" id="PF00855">
    <property type="entry name" value="PWWP"/>
    <property type="match status" value="1"/>
</dbReference>
<name>A0AAE0GFJ9_9CHLO</name>
<evidence type="ECO:0000259" key="5">
    <source>
        <dbReference type="PROSITE" id="PS50812"/>
    </source>
</evidence>
<evidence type="ECO:0008006" key="9">
    <source>
        <dbReference type="Google" id="ProtNLM"/>
    </source>
</evidence>
<dbReference type="PROSITE" id="PS50812">
    <property type="entry name" value="PWWP"/>
    <property type="match status" value="1"/>
</dbReference>
<feature type="region of interest" description="Disordered" evidence="4">
    <location>
        <begin position="337"/>
        <end position="379"/>
    </location>
</feature>
<keyword evidence="3" id="KW-0862">Zinc</keyword>
<accession>A0AAE0GFJ9</accession>